<protein>
    <recommendedName>
        <fullName evidence="4">Bet v I/Major latex protein domain-containing protein</fullName>
    </recommendedName>
</protein>
<evidence type="ECO:0000256" key="3">
    <source>
        <dbReference type="ARBA" id="ARBA00023265"/>
    </source>
</evidence>
<name>A0A2C9UBP5_MANES</name>
<dbReference type="OrthoDB" id="1500546at2759"/>
<reference evidence="6" key="1">
    <citation type="journal article" date="2016" name="Nat. Biotechnol.">
        <title>Sequencing wild and cultivated cassava and related species reveals extensive interspecific hybridization and genetic diversity.</title>
        <authorList>
            <person name="Bredeson J.V."/>
            <person name="Lyons J.B."/>
            <person name="Prochnik S.E."/>
            <person name="Wu G.A."/>
            <person name="Ha C.M."/>
            <person name="Edsinger-Gonzales E."/>
            <person name="Grimwood J."/>
            <person name="Schmutz J."/>
            <person name="Rabbi I.Y."/>
            <person name="Egesi C."/>
            <person name="Nauluvula P."/>
            <person name="Lebot V."/>
            <person name="Ndunguru J."/>
            <person name="Mkamilo G."/>
            <person name="Bart R.S."/>
            <person name="Setter T.L."/>
            <person name="Gleadow R.M."/>
            <person name="Kulakow P."/>
            <person name="Ferguson M.E."/>
            <person name="Rounsley S."/>
            <person name="Rokhsar D.S."/>
        </authorList>
    </citation>
    <scope>NUCLEOTIDE SEQUENCE [LARGE SCALE GENOMIC DNA]</scope>
    <source>
        <strain evidence="6">cv. AM560-2</strain>
    </source>
</reference>
<keyword evidence="6" id="KW-1185">Reference proteome</keyword>
<dbReference type="Pfam" id="PF00407">
    <property type="entry name" value="Bet_v_1"/>
    <property type="match status" value="1"/>
</dbReference>
<dbReference type="PANTHER" id="PTHR31213:SF70">
    <property type="entry name" value="MAJOR ALLERGEN PRU AR 1-LIKE"/>
    <property type="match status" value="1"/>
</dbReference>
<evidence type="ECO:0000259" key="4">
    <source>
        <dbReference type="SMART" id="SM01037"/>
    </source>
</evidence>
<evidence type="ECO:0000256" key="1">
    <source>
        <dbReference type="ARBA" id="ARBA00009744"/>
    </source>
</evidence>
<dbReference type="PANTHER" id="PTHR31213">
    <property type="entry name" value="OS08G0374000 PROTEIN-RELATED"/>
    <property type="match status" value="1"/>
</dbReference>
<dbReference type="InterPro" id="IPR023393">
    <property type="entry name" value="START-like_dom_sf"/>
</dbReference>
<sequence>MGVFTYSDEFTSPISPARLFKALILDSNNLIPKLMPQVIRSIEFVEGDGGVGSIRQINFQEGYQVKYVKNRIDSIDPEKFLYTYSLVDGDGLLDKLESVLYEVEFLAGPDGGSINKMKSTYHTKGEIVLSEEEIKAGKEKAVGMYKVVEGYLLQNPDAYA</sequence>
<dbReference type="EMBL" id="CM004401">
    <property type="protein sequence ID" value="OAY27699.1"/>
    <property type="molecule type" value="Genomic_DNA"/>
</dbReference>
<feature type="domain" description="Bet v I/Major latex protein" evidence="4">
    <location>
        <begin position="1"/>
        <end position="155"/>
    </location>
</feature>
<dbReference type="SMART" id="SM01037">
    <property type="entry name" value="Bet_v_1"/>
    <property type="match status" value="1"/>
</dbReference>
<dbReference type="GO" id="GO:0005634">
    <property type="term" value="C:nucleus"/>
    <property type="evidence" value="ECO:0000318"/>
    <property type="project" value="GO_Central"/>
</dbReference>
<keyword evidence="3" id="KW-0568">Pathogenesis-related protein</keyword>
<dbReference type="OMA" id="TCTDEYT"/>
<dbReference type="STRING" id="3983.A0A2C9UBP5"/>
<dbReference type="InterPro" id="IPR000916">
    <property type="entry name" value="Bet_v_I/MLP"/>
</dbReference>
<dbReference type="GO" id="GO:0038023">
    <property type="term" value="F:signaling receptor activity"/>
    <property type="evidence" value="ECO:0000318"/>
    <property type="project" value="GO_Central"/>
</dbReference>
<dbReference type="CDD" id="cd07816">
    <property type="entry name" value="Bet_v1-like"/>
    <property type="match status" value="1"/>
</dbReference>
<dbReference type="Gene3D" id="3.30.530.20">
    <property type="match status" value="1"/>
</dbReference>
<keyword evidence="2" id="KW-0611">Plant defense</keyword>
<dbReference type="GO" id="GO:0005737">
    <property type="term" value="C:cytoplasm"/>
    <property type="evidence" value="ECO:0000318"/>
    <property type="project" value="GO_Central"/>
</dbReference>
<dbReference type="AlphaFoldDB" id="A0A2C9UBP5"/>
<dbReference type="GO" id="GO:0010427">
    <property type="term" value="F:abscisic acid binding"/>
    <property type="evidence" value="ECO:0000318"/>
    <property type="project" value="GO_Central"/>
</dbReference>
<proteinExistence type="inferred from homology"/>
<dbReference type="Proteomes" id="UP000091857">
    <property type="component" value="Chromosome 15"/>
</dbReference>
<dbReference type="Gramene" id="Manes.15G008600.1.v8.1">
    <property type="protein sequence ID" value="Manes.15G008600.1.v8.1.CDS"/>
    <property type="gene ID" value="Manes.15G008600.v8.1"/>
</dbReference>
<dbReference type="InterPro" id="IPR050279">
    <property type="entry name" value="Plant_def-hormone_signal"/>
</dbReference>
<comment type="similarity">
    <text evidence="1">Belongs to the BetVI family.</text>
</comment>
<evidence type="ECO:0000256" key="2">
    <source>
        <dbReference type="ARBA" id="ARBA00022821"/>
    </source>
</evidence>
<accession>A0A2C9UBP5</accession>
<dbReference type="SUPFAM" id="SSF55961">
    <property type="entry name" value="Bet v1-like"/>
    <property type="match status" value="1"/>
</dbReference>
<evidence type="ECO:0000313" key="5">
    <source>
        <dbReference type="EMBL" id="OAY27699.1"/>
    </source>
</evidence>
<dbReference type="GO" id="GO:0009738">
    <property type="term" value="P:abscisic acid-activated signaling pathway"/>
    <property type="evidence" value="ECO:0000318"/>
    <property type="project" value="GO_Central"/>
</dbReference>
<organism evidence="5 6">
    <name type="scientific">Manihot esculenta</name>
    <name type="common">Cassava</name>
    <name type="synonym">Jatropha manihot</name>
    <dbReference type="NCBI Taxonomy" id="3983"/>
    <lineage>
        <taxon>Eukaryota</taxon>
        <taxon>Viridiplantae</taxon>
        <taxon>Streptophyta</taxon>
        <taxon>Embryophyta</taxon>
        <taxon>Tracheophyta</taxon>
        <taxon>Spermatophyta</taxon>
        <taxon>Magnoliopsida</taxon>
        <taxon>eudicotyledons</taxon>
        <taxon>Gunneridae</taxon>
        <taxon>Pentapetalae</taxon>
        <taxon>rosids</taxon>
        <taxon>fabids</taxon>
        <taxon>Malpighiales</taxon>
        <taxon>Euphorbiaceae</taxon>
        <taxon>Crotonoideae</taxon>
        <taxon>Manihoteae</taxon>
        <taxon>Manihot</taxon>
    </lineage>
</organism>
<gene>
    <name evidence="5" type="ORF">MANES_15G008600v8</name>
</gene>
<dbReference type="GO" id="GO:0006952">
    <property type="term" value="P:defense response"/>
    <property type="evidence" value="ECO:0007669"/>
    <property type="project" value="UniProtKB-KW"/>
</dbReference>
<dbReference type="InterPro" id="IPR024949">
    <property type="entry name" value="Bet_v_I_allergen"/>
</dbReference>
<comment type="caution">
    <text evidence="5">The sequence shown here is derived from an EMBL/GenBank/DDBJ whole genome shotgun (WGS) entry which is preliminary data.</text>
</comment>
<dbReference type="FunFam" id="3.30.530.20:FF:000007">
    <property type="entry name" value="Major pollen allergen Bet v 1-A"/>
    <property type="match status" value="1"/>
</dbReference>
<dbReference type="GO" id="GO:0004864">
    <property type="term" value="F:protein phosphatase inhibitor activity"/>
    <property type="evidence" value="ECO:0000318"/>
    <property type="project" value="GO_Central"/>
</dbReference>
<dbReference type="PRINTS" id="PR00634">
    <property type="entry name" value="BETALLERGEN"/>
</dbReference>
<evidence type="ECO:0000313" key="6">
    <source>
        <dbReference type="Proteomes" id="UP000091857"/>
    </source>
</evidence>